<dbReference type="Proteomes" id="UP000078046">
    <property type="component" value="Unassembled WGS sequence"/>
</dbReference>
<organism evidence="1 2">
    <name type="scientific">Intoshia linei</name>
    <dbReference type="NCBI Taxonomy" id="1819745"/>
    <lineage>
        <taxon>Eukaryota</taxon>
        <taxon>Metazoa</taxon>
        <taxon>Spiralia</taxon>
        <taxon>Lophotrochozoa</taxon>
        <taxon>Mesozoa</taxon>
        <taxon>Orthonectida</taxon>
        <taxon>Rhopaluridae</taxon>
        <taxon>Intoshia</taxon>
    </lineage>
</organism>
<accession>A0A177B2E7</accession>
<dbReference type="AlphaFoldDB" id="A0A177B2E7"/>
<reference evidence="1 2" key="1">
    <citation type="submission" date="2016-04" db="EMBL/GenBank/DDBJ databases">
        <title>The genome of Intoshia linei affirms orthonectids as highly simplified spiralians.</title>
        <authorList>
            <person name="Mikhailov K.V."/>
            <person name="Slusarev G.S."/>
            <person name="Nikitin M.A."/>
            <person name="Logacheva M.D."/>
            <person name="Penin A."/>
            <person name="Aleoshin V."/>
            <person name="Panchin Y.V."/>
        </authorList>
    </citation>
    <scope>NUCLEOTIDE SEQUENCE [LARGE SCALE GENOMIC DNA]</scope>
    <source>
        <strain evidence="1">Intl2013</strain>
        <tissue evidence="1">Whole animal</tissue>
    </source>
</reference>
<gene>
    <name evidence="1" type="ORF">A3Q56_04684</name>
</gene>
<sequence length="61" mass="7307">MYLLNQKTKPFIGKKRPVKIPTQYNDYELNIINNINSKSPPTLTDYDQERLKSLDKYIYLQ</sequence>
<dbReference type="EMBL" id="LWCA01000621">
    <property type="protein sequence ID" value="OAF67594.1"/>
    <property type="molecule type" value="Genomic_DNA"/>
</dbReference>
<comment type="caution">
    <text evidence="1">The sequence shown here is derived from an EMBL/GenBank/DDBJ whole genome shotgun (WGS) entry which is preliminary data.</text>
</comment>
<name>A0A177B2E7_9BILA</name>
<protein>
    <submittedName>
        <fullName evidence="1">Uncharacterized protein</fullName>
    </submittedName>
</protein>
<proteinExistence type="predicted"/>
<evidence type="ECO:0000313" key="1">
    <source>
        <dbReference type="EMBL" id="OAF67594.1"/>
    </source>
</evidence>
<evidence type="ECO:0000313" key="2">
    <source>
        <dbReference type="Proteomes" id="UP000078046"/>
    </source>
</evidence>
<keyword evidence="2" id="KW-1185">Reference proteome</keyword>